<evidence type="ECO:0000313" key="2">
    <source>
        <dbReference type="Proteomes" id="UP000236290"/>
    </source>
</evidence>
<dbReference type="CDD" id="cd06558">
    <property type="entry name" value="crotonase-like"/>
    <property type="match status" value="1"/>
</dbReference>
<dbReference type="GO" id="GO:0006635">
    <property type="term" value="P:fatty acid beta-oxidation"/>
    <property type="evidence" value="ECO:0007669"/>
    <property type="project" value="TreeGrafter"/>
</dbReference>
<dbReference type="GO" id="GO:0004165">
    <property type="term" value="F:delta(3)-delta(2)-enoyl-CoA isomerase activity"/>
    <property type="evidence" value="ECO:0007669"/>
    <property type="project" value="TreeGrafter"/>
</dbReference>
<sequence length="298" mass="32690">MSKTLFTVPIPPLGPHPGGSITVTEPQPAIYLLTFHSPPDNRLTTVVCKALLAALDLLESGGHPPGVLITTSAIPKFYSNGLDLQHAIDTPGFWALFYSVWNRLLTYESPPPQVVSIYINTNMQITSFPMPTLALLNGHTYAGGLMLAMAHDYRLAPSPKGFLCLNEVLFGAALQPPMASLFRAKLPSNAVFRKVALEGHRFTGQEAVADGLVDGLCPAGLNDALKFVAERQLLEKPKKGVYGTIKAEMYKDLVRELKGAGLEAEMERFQNDQRSAAERKEFGKVFVEQWRKDNKAKL</sequence>
<dbReference type="SUPFAM" id="SSF52096">
    <property type="entry name" value="ClpP/crotonase"/>
    <property type="match status" value="1"/>
</dbReference>
<dbReference type="InterPro" id="IPR029045">
    <property type="entry name" value="ClpP/crotonase-like_dom_sf"/>
</dbReference>
<comment type="caution">
    <text evidence="1">The sequence shown here is derived from an EMBL/GenBank/DDBJ whole genome shotgun (WGS) entry which is preliminary data.</text>
</comment>
<dbReference type="Proteomes" id="UP000236290">
    <property type="component" value="Unassembled WGS sequence"/>
</dbReference>
<accession>A0A2K0UE50</accession>
<organism evidence="1 2">
    <name type="scientific">Trichoderma harzianum</name>
    <name type="common">Hypocrea lixii</name>
    <dbReference type="NCBI Taxonomy" id="5544"/>
    <lineage>
        <taxon>Eukaryota</taxon>
        <taxon>Fungi</taxon>
        <taxon>Dikarya</taxon>
        <taxon>Ascomycota</taxon>
        <taxon>Pezizomycotina</taxon>
        <taxon>Sordariomycetes</taxon>
        <taxon>Hypocreomycetidae</taxon>
        <taxon>Hypocreales</taxon>
        <taxon>Hypocreaceae</taxon>
        <taxon>Trichoderma</taxon>
    </lineage>
</organism>
<proteinExistence type="predicted"/>
<reference evidence="1 2" key="1">
    <citation type="submission" date="2017-02" db="EMBL/GenBank/DDBJ databases">
        <title>Genomes of Trichoderma spp. with biocontrol activity.</title>
        <authorList>
            <person name="Gardiner D."/>
            <person name="Kazan K."/>
            <person name="Vos C."/>
            <person name="Harvey P."/>
        </authorList>
    </citation>
    <scope>NUCLEOTIDE SEQUENCE [LARGE SCALE GENOMIC DNA]</scope>
    <source>
        <strain evidence="1 2">Tr1</strain>
    </source>
</reference>
<protein>
    <recommendedName>
        <fullName evidence="3">Enoyl-CoA hydratase/isomerase</fullName>
    </recommendedName>
</protein>
<dbReference type="Gene3D" id="3.90.226.10">
    <property type="entry name" value="2-enoyl-CoA Hydratase, Chain A, domain 1"/>
    <property type="match status" value="1"/>
</dbReference>
<dbReference type="EMBL" id="MTYI01000048">
    <property type="protein sequence ID" value="PNP56052.1"/>
    <property type="molecule type" value="Genomic_DNA"/>
</dbReference>
<dbReference type="PANTHER" id="PTHR11941:SF75">
    <property type="entry name" value="ENOYL-COA HYDRATASE_ISOMERASE FAMILY PROTEIN"/>
    <property type="match status" value="1"/>
</dbReference>
<dbReference type="Pfam" id="PF00378">
    <property type="entry name" value="ECH_1"/>
    <property type="match status" value="1"/>
</dbReference>
<name>A0A2K0UE50_TRIHA</name>
<dbReference type="InterPro" id="IPR001753">
    <property type="entry name" value="Enoyl-CoA_hydra/iso"/>
</dbReference>
<evidence type="ECO:0000313" key="1">
    <source>
        <dbReference type="EMBL" id="PNP56052.1"/>
    </source>
</evidence>
<dbReference type="PANTHER" id="PTHR11941">
    <property type="entry name" value="ENOYL-COA HYDRATASE-RELATED"/>
    <property type="match status" value="1"/>
</dbReference>
<evidence type="ECO:0008006" key="3">
    <source>
        <dbReference type="Google" id="ProtNLM"/>
    </source>
</evidence>
<dbReference type="OrthoDB" id="1696280at2759"/>
<dbReference type="AlphaFoldDB" id="A0A2K0UE50"/>
<dbReference type="GO" id="GO:0005777">
    <property type="term" value="C:peroxisome"/>
    <property type="evidence" value="ECO:0007669"/>
    <property type="project" value="TreeGrafter"/>
</dbReference>
<gene>
    <name evidence="1" type="ORF">THARTR1_03577</name>
</gene>